<dbReference type="NCBIfam" id="NF003952">
    <property type="entry name" value="PRK05450.1-5"/>
    <property type="match status" value="1"/>
</dbReference>
<organism evidence="6 7">
    <name type="scientific">Candidatus Accumulibacter aalborgensis</name>
    <dbReference type="NCBI Taxonomy" id="1860102"/>
    <lineage>
        <taxon>Bacteria</taxon>
        <taxon>Pseudomonadati</taxon>
        <taxon>Pseudomonadota</taxon>
        <taxon>Betaproteobacteria</taxon>
        <taxon>Candidatus Accumulibacter</taxon>
    </lineage>
</organism>
<evidence type="ECO:0000313" key="6">
    <source>
        <dbReference type="EMBL" id="SBT09900.1"/>
    </source>
</evidence>
<evidence type="ECO:0000256" key="1">
    <source>
        <dbReference type="ARBA" id="ARBA00004370"/>
    </source>
</evidence>
<dbReference type="HAMAP" id="MF_00057">
    <property type="entry name" value="KdsB"/>
    <property type="match status" value="1"/>
</dbReference>
<dbReference type="EMBL" id="FLQX01000160">
    <property type="protein sequence ID" value="SBT09900.1"/>
    <property type="molecule type" value="Genomic_DNA"/>
</dbReference>
<dbReference type="Pfam" id="PF02348">
    <property type="entry name" value="CTP_transf_3"/>
    <property type="match status" value="1"/>
</dbReference>
<dbReference type="GO" id="GO:0005829">
    <property type="term" value="C:cytosol"/>
    <property type="evidence" value="ECO:0007669"/>
    <property type="project" value="TreeGrafter"/>
</dbReference>
<dbReference type="CDD" id="cd02517">
    <property type="entry name" value="CMP-KDO-Synthetase"/>
    <property type="match status" value="1"/>
</dbReference>
<comment type="subcellular location">
    <subcellularLocation>
        <location evidence="5">Cytoplasm</location>
    </subcellularLocation>
    <subcellularLocation>
        <location evidence="1">Membrane</location>
    </subcellularLocation>
</comment>
<evidence type="ECO:0000256" key="4">
    <source>
        <dbReference type="ARBA" id="ARBA00022985"/>
    </source>
</evidence>
<dbReference type="GO" id="GO:0008690">
    <property type="term" value="F:3-deoxy-manno-octulosonate cytidylyltransferase activity"/>
    <property type="evidence" value="ECO:0007669"/>
    <property type="project" value="UniProtKB-UniRule"/>
</dbReference>
<proteinExistence type="inferred from homology"/>
<dbReference type="STRING" id="1860102.ACCAA_80004"/>
<dbReference type="InterPro" id="IPR029044">
    <property type="entry name" value="Nucleotide-diphossugar_trans"/>
</dbReference>
<gene>
    <name evidence="5 6" type="primary">kdsB</name>
    <name evidence="6" type="ORF">ACCAA_80004</name>
</gene>
<dbReference type="GO" id="GO:0009103">
    <property type="term" value="P:lipopolysaccharide biosynthetic process"/>
    <property type="evidence" value="ECO:0007669"/>
    <property type="project" value="UniProtKB-UniRule"/>
</dbReference>
<reference evidence="6 7" key="1">
    <citation type="submission" date="2016-06" db="EMBL/GenBank/DDBJ databases">
        <authorList>
            <person name="Kjaerup R.B."/>
            <person name="Dalgaard T.S."/>
            <person name="Juul-Madsen H.R."/>
        </authorList>
    </citation>
    <scope>NUCLEOTIDE SEQUENCE [LARGE SCALE GENOMIC DNA]</scope>
    <source>
        <strain evidence="6">3</strain>
    </source>
</reference>
<dbReference type="InterPro" id="IPR004528">
    <property type="entry name" value="KdsB"/>
</dbReference>
<dbReference type="UniPathway" id="UPA00358">
    <property type="reaction ID" value="UER00476"/>
</dbReference>
<evidence type="ECO:0000256" key="2">
    <source>
        <dbReference type="ARBA" id="ARBA00022679"/>
    </source>
</evidence>
<evidence type="ECO:0000256" key="5">
    <source>
        <dbReference type="HAMAP-Rule" id="MF_00057"/>
    </source>
</evidence>
<comment type="similarity">
    <text evidence="5">Belongs to the KdsB family.</text>
</comment>
<dbReference type="Gene3D" id="3.90.550.10">
    <property type="entry name" value="Spore Coat Polysaccharide Biosynthesis Protein SpsA, Chain A"/>
    <property type="match status" value="1"/>
</dbReference>
<comment type="function">
    <text evidence="5">Activates KDO (a required 8-carbon sugar) for incorporation into bacterial lipopolysaccharide in Gram-negative bacteria.</text>
</comment>
<dbReference type="NCBIfam" id="TIGR00466">
    <property type="entry name" value="kdsB"/>
    <property type="match status" value="1"/>
</dbReference>
<keyword evidence="4 5" id="KW-0448">Lipopolysaccharide biosynthesis</keyword>
<dbReference type="SUPFAM" id="SSF53448">
    <property type="entry name" value="Nucleotide-diphospho-sugar transferases"/>
    <property type="match status" value="1"/>
</dbReference>
<accession>A0A1A8XY54</accession>
<dbReference type="AlphaFoldDB" id="A0A1A8XY54"/>
<dbReference type="FunFam" id="3.90.550.10:FF:000011">
    <property type="entry name" value="3-deoxy-manno-octulosonate cytidylyltransferase"/>
    <property type="match status" value="1"/>
</dbReference>
<dbReference type="RefSeq" id="WP_186409086.1">
    <property type="nucleotide sequence ID" value="NZ_FLQX01000160.1"/>
</dbReference>
<comment type="pathway">
    <text evidence="5">Nucleotide-sugar biosynthesis; CMP-3-deoxy-D-manno-octulosonate biosynthesis; CMP-3-deoxy-D-manno-octulosonate from 3-deoxy-D-manno-octulosonate and CTP: step 1/1.</text>
</comment>
<dbReference type="GO" id="GO:0016020">
    <property type="term" value="C:membrane"/>
    <property type="evidence" value="ECO:0007669"/>
    <property type="project" value="UniProtKB-SubCell"/>
</dbReference>
<evidence type="ECO:0000313" key="7">
    <source>
        <dbReference type="Proteomes" id="UP000199169"/>
    </source>
</evidence>
<dbReference type="PANTHER" id="PTHR42866:SF2">
    <property type="entry name" value="3-DEOXY-MANNO-OCTULOSONATE CYTIDYLYLTRANSFERASE, MITOCHONDRIAL"/>
    <property type="match status" value="1"/>
</dbReference>
<protein>
    <recommendedName>
        <fullName evidence="5">3-deoxy-manno-octulosonate cytidylyltransferase</fullName>
        <ecNumber evidence="5">2.7.7.38</ecNumber>
    </recommendedName>
    <alternativeName>
        <fullName evidence="5">CMP-2-keto-3-deoxyoctulosonic acid synthase</fullName>
        <shortName evidence="5">CKS</shortName>
        <shortName evidence="5">CMP-KDO synthase</shortName>
    </alternativeName>
</protein>
<keyword evidence="2 5" id="KW-0808">Transferase</keyword>
<keyword evidence="3 5" id="KW-0548">Nucleotidyltransferase</keyword>
<keyword evidence="5" id="KW-0963">Cytoplasm</keyword>
<dbReference type="EC" id="2.7.7.38" evidence="5"/>
<sequence length="254" mass="27601">MRFKVVIPARYASTRLPGKPLLDLGGKPMVVRVAERALLSGADEVLVATDHEEVLAAAELHGLRALLTRADHASGTDRLAEVVDRAGWSDDTIVVNVQGDEPLIDPALIRQTASCLAASGAEMATVAHPLADAADFFNPHIVKVVCAAGGDALYFSRAPIPYARDHFAREAGGETLPPAMPAYRHVGLYAYRARFLRTYTGLAPSPLETIEALEQLRVLWHGYRISVSIAERLPAAGVDTLEDAQRMREWFKNV</sequence>
<dbReference type="InterPro" id="IPR003329">
    <property type="entry name" value="Cytidylyl_trans"/>
</dbReference>
<keyword evidence="7" id="KW-1185">Reference proteome</keyword>
<dbReference type="GO" id="GO:0033468">
    <property type="term" value="P:CMP-keto-3-deoxy-D-manno-octulosonic acid biosynthetic process"/>
    <property type="evidence" value="ECO:0007669"/>
    <property type="project" value="UniProtKB-UniRule"/>
</dbReference>
<comment type="catalytic activity">
    <reaction evidence="5">
        <text>3-deoxy-alpha-D-manno-oct-2-ulosonate + CTP = CMP-3-deoxy-beta-D-manno-octulosonate + diphosphate</text>
        <dbReference type="Rhea" id="RHEA:23448"/>
        <dbReference type="ChEBI" id="CHEBI:33019"/>
        <dbReference type="ChEBI" id="CHEBI:37563"/>
        <dbReference type="ChEBI" id="CHEBI:85986"/>
        <dbReference type="ChEBI" id="CHEBI:85987"/>
        <dbReference type="EC" id="2.7.7.38"/>
    </reaction>
</comment>
<evidence type="ECO:0000256" key="3">
    <source>
        <dbReference type="ARBA" id="ARBA00022695"/>
    </source>
</evidence>
<name>A0A1A8XY54_9PROT</name>
<dbReference type="NCBIfam" id="NF009905">
    <property type="entry name" value="PRK13368.1"/>
    <property type="match status" value="1"/>
</dbReference>
<dbReference type="PANTHER" id="PTHR42866">
    <property type="entry name" value="3-DEOXY-MANNO-OCTULOSONATE CYTIDYLYLTRANSFERASE"/>
    <property type="match status" value="1"/>
</dbReference>
<dbReference type="Proteomes" id="UP000199169">
    <property type="component" value="Unassembled WGS sequence"/>
</dbReference>